<dbReference type="AlphaFoldDB" id="A0A3M4V3Q2"/>
<dbReference type="EMBL" id="RBTD01000136">
    <property type="protein sequence ID" value="RMT23053.1"/>
    <property type="molecule type" value="Genomic_DNA"/>
</dbReference>
<reference evidence="5 6" key="1">
    <citation type="submission" date="2018-08" db="EMBL/GenBank/DDBJ databases">
        <title>Recombination of ecologically and evolutionarily significant loci maintains genetic cohesion in the Pseudomonas syringae species complex.</title>
        <authorList>
            <person name="Dillon M."/>
            <person name="Thakur S."/>
            <person name="Almeida R.N.D."/>
            <person name="Weir B.S."/>
            <person name="Guttman D.S."/>
        </authorList>
    </citation>
    <scope>NUCLEOTIDE SEQUENCE [LARGE SCALE GENOMIC DNA]</scope>
    <source>
        <strain evidence="3 6">ICMP 535</strain>
        <strain evidence="4 5">ICMP 6941</strain>
    </source>
</reference>
<feature type="coiled-coil region" evidence="1">
    <location>
        <begin position="4"/>
        <end position="31"/>
    </location>
</feature>
<proteinExistence type="predicted"/>
<sequence length="313" mass="35692">MNEIQELKDRRDQLLKEANQLHAQLQPLEAALENEQSVAAQEHELRDKYNELKRRFDSRKHNADLLDRKINRRETLANSDSLMAGYIEAMNNWKADEQELNEKRQTLSIRLEQIKQQAVEDMAKARQAETDAATAYAQAVAWGDTEGEKTASADAQKAAKNLATAVEHNRRQDLIISALEQELLTVDRYIAEAQEKHKGIERDALWLSQTVLEEKWNEAAKTLFDVGGRLWANYNLLGIDQVSLLKLAVPQAGETVGNWMWHELSDRARRYSAQDLLQLNNVSTPQQAALVSQLEQRTDESSEQANTKQHELG</sequence>
<keyword evidence="1" id="KW-0175">Coiled coil</keyword>
<evidence type="ECO:0000313" key="3">
    <source>
        <dbReference type="EMBL" id="RMQ43079.1"/>
    </source>
</evidence>
<feature type="region of interest" description="Disordered" evidence="2">
    <location>
        <begin position="288"/>
        <end position="313"/>
    </location>
</feature>
<accession>A0A3M4V3Q2</accession>
<dbReference type="RefSeq" id="WP_183137908.1">
    <property type="nucleotide sequence ID" value="NZ_RBRD01000028.1"/>
</dbReference>
<gene>
    <name evidence="4" type="ORF">ALP52_02600</name>
    <name evidence="3" type="ORF">ALQ05_04174</name>
</gene>
<evidence type="ECO:0000313" key="6">
    <source>
        <dbReference type="Proteomes" id="UP000279553"/>
    </source>
</evidence>
<evidence type="ECO:0000313" key="5">
    <source>
        <dbReference type="Proteomes" id="UP000276194"/>
    </source>
</evidence>
<evidence type="ECO:0000313" key="4">
    <source>
        <dbReference type="EMBL" id="RMT23053.1"/>
    </source>
</evidence>
<feature type="coiled-coil region" evidence="1">
    <location>
        <begin position="83"/>
        <end position="131"/>
    </location>
</feature>
<dbReference type="Proteomes" id="UP000279553">
    <property type="component" value="Unassembled WGS sequence"/>
</dbReference>
<dbReference type="EMBL" id="RBRD01000028">
    <property type="protein sequence ID" value="RMQ43079.1"/>
    <property type="molecule type" value="Genomic_DNA"/>
</dbReference>
<name>A0A3M4V3Q2_PSEA0</name>
<evidence type="ECO:0000256" key="1">
    <source>
        <dbReference type="SAM" id="Coils"/>
    </source>
</evidence>
<comment type="caution">
    <text evidence="3">The sequence shown here is derived from an EMBL/GenBank/DDBJ whole genome shotgun (WGS) entry which is preliminary data.</text>
</comment>
<dbReference type="Proteomes" id="UP000276194">
    <property type="component" value="Unassembled WGS sequence"/>
</dbReference>
<protein>
    <submittedName>
        <fullName evidence="3">Putative Chromosome segregation SMC protein</fullName>
    </submittedName>
</protein>
<evidence type="ECO:0000256" key="2">
    <source>
        <dbReference type="SAM" id="MobiDB-lite"/>
    </source>
</evidence>
<organism evidence="3 6">
    <name type="scientific">Pseudomonas amygdali pv. mori</name>
    <dbReference type="NCBI Taxonomy" id="34065"/>
    <lineage>
        <taxon>Bacteria</taxon>
        <taxon>Pseudomonadati</taxon>
        <taxon>Pseudomonadota</taxon>
        <taxon>Gammaproteobacteria</taxon>
        <taxon>Pseudomonadales</taxon>
        <taxon>Pseudomonadaceae</taxon>
        <taxon>Pseudomonas</taxon>
        <taxon>Pseudomonas amygdali</taxon>
    </lineage>
</organism>